<evidence type="ECO:0000313" key="2">
    <source>
        <dbReference type="EMBL" id="OAB88566.1"/>
    </source>
</evidence>
<protein>
    <submittedName>
        <fullName evidence="2">Uncharacterized protein</fullName>
    </submittedName>
</protein>
<reference evidence="2 3" key="1">
    <citation type="submission" date="2016-01" db="EMBL/GenBank/DDBJ databases">
        <title>Janibacter melonis strain CD11_4 genome sequencing and assembly.</title>
        <authorList>
            <person name="Nair G.R."/>
            <person name="Kaur G."/>
            <person name="Chander A.M."/>
            <person name="Mayilraj S."/>
        </authorList>
    </citation>
    <scope>NUCLEOTIDE SEQUENCE [LARGE SCALE GENOMIC DNA]</scope>
    <source>
        <strain evidence="2 3">CD11-4</strain>
    </source>
</reference>
<feature type="region of interest" description="Disordered" evidence="1">
    <location>
        <begin position="1"/>
        <end position="28"/>
    </location>
</feature>
<dbReference type="AlphaFoldDB" id="A0A176QFK1"/>
<dbReference type="STRING" id="262209.AWH69_01835"/>
<dbReference type="RefSeq" id="WP_068270636.1">
    <property type="nucleotide sequence ID" value="NZ_LQZG01000001.1"/>
</dbReference>
<name>A0A176QFK1_9MICO</name>
<gene>
    <name evidence="2" type="ORF">AWH69_01835</name>
</gene>
<evidence type="ECO:0000256" key="1">
    <source>
        <dbReference type="SAM" id="MobiDB-lite"/>
    </source>
</evidence>
<proteinExistence type="predicted"/>
<comment type="caution">
    <text evidence="2">The sequence shown here is derived from an EMBL/GenBank/DDBJ whole genome shotgun (WGS) entry which is preliminary data.</text>
</comment>
<sequence>MSPAKGAQWRRDRRAALRAHHPDLGGDADSLRAALAEVDRRHTPATAPRSRRRRARRLVRALRGRLPRGWPGARRYLDL</sequence>
<dbReference type="Proteomes" id="UP000076976">
    <property type="component" value="Unassembled WGS sequence"/>
</dbReference>
<dbReference type="EMBL" id="LQZG01000001">
    <property type="protein sequence ID" value="OAB88566.1"/>
    <property type="molecule type" value="Genomic_DNA"/>
</dbReference>
<evidence type="ECO:0000313" key="3">
    <source>
        <dbReference type="Proteomes" id="UP000076976"/>
    </source>
</evidence>
<accession>A0A176QFK1</accession>
<organism evidence="2 3">
    <name type="scientific">Janibacter melonis</name>
    <dbReference type="NCBI Taxonomy" id="262209"/>
    <lineage>
        <taxon>Bacteria</taxon>
        <taxon>Bacillati</taxon>
        <taxon>Actinomycetota</taxon>
        <taxon>Actinomycetes</taxon>
        <taxon>Micrococcales</taxon>
        <taxon>Intrasporangiaceae</taxon>
        <taxon>Janibacter</taxon>
    </lineage>
</organism>
<keyword evidence="3" id="KW-1185">Reference proteome</keyword>